<keyword evidence="3" id="KW-1185">Reference proteome</keyword>
<gene>
    <name evidence="2" type="ORF">AGLY_001828</name>
</gene>
<dbReference type="Pfam" id="PF19018">
    <property type="entry name" value="Vanin_C"/>
    <property type="match status" value="1"/>
</dbReference>
<accession>A0A6G0U698</accession>
<evidence type="ECO:0000313" key="2">
    <source>
        <dbReference type="EMBL" id="KAE9544139.1"/>
    </source>
</evidence>
<protein>
    <recommendedName>
        <fullName evidence="1">Vanin C-terminal domain-containing protein</fullName>
    </recommendedName>
</protein>
<proteinExistence type="predicted"/>
<organism evidence="2 3">
    <name type="scientific">Aphis glycines</name>
    <name type="common">Soybean aphid</name>
    <dbReference type="NCBI Taxonomy" id="307491"/>
    <lineage>
        <taxon>Eukaryota</taxon>
        <taxon>Metazoa</taxon>
        <taxon>Ecdysozoa</taxon>
        <taxon>Arthropoda</taxon>
        <taxon>Hexapoda</taxon>
        <taxon>Insecta</taxon>
        <taxon>Pterygota</taxon>
        <taxon>Neoptera</taxon>
        <taxon>Paraneoptera</taxon>
        <taxon>Hemiptera</taxon>
        <taxon>Sternorrhyncha</taxon>
        <taxon>Aphidomorpha</taxon>
        <taxon>Aphidoidea</taxon>
        <taxon>Aphididae</taxon>
        <taxon>Aphidini</taxon>
        <taxon>Aphis</taxon>
        <taxon>Aphis</taxon>
    </lineage>
</organism>
<dbReference type="AlphaFoldDB" id="A0A6G0U698"/>
<evidence type="ECO:0000259" key="1">
    <source>
        <dbReference type="Pfam" id="PF19018"/>
    </source>
</evidence>
<dbReference type="EMBL" id="VYZN01000003">
    <property type="protein sequence ID" value="KAE9544139.1"/>
    <property type="molecule type" value="Genomic_DNA"/>
</dbReference>
<feature type="domain" description="Vanin C-terminal" evidence="1">
    <location>
        <begin position="23"/>
        <end position="167"/>
    </location>
</feature>
<comment type="caution">
    <text evidence="2">The sequence shown here is derived from an EMBL/GenBank/DDBJ whole genome shotgun (WGS) entry which is preliminary data.</text>
</comment>
<dbReference type="Proteomes" id="UP000475862">
    <property type="component" value="Unassembled WGS sequence"/>
</dbReference>
<reference evidence="2 3" key="1">
    <citation type="submission" date="2019-08" db="EMBL/GenBank/DDBJ databases">
        <title>The genome of the soybean aphid Biotype 1, its phylome, world population structure and adaptation to the North American continent.</title>
        <authorList>
            <person name="Giordano R."/>
            <person name="Donthu R.K."/>
            <person name="Hernandez A.G."/>
            <person name="Wright C.L."/>
            <person name="Zimin A.V."/>
        </authorList>
    </citation>
    <scope>NUCLEOTIDE SEQUENCE [LARGE SCALE GENOMIC DNA]</scope>
    <source>
        <tissue evidence="2">Whole aphids</tissue>
    </source>
</reference>
<name>A0A6G0U698_APHGL</name>
<sequence length="175" mass="19382">MRSADPDAEQRDDTLSASFQYERDGFECAMTVHWRNENNNDTTEYNMFAYSGTRTFSGFVDAHVETCGLTTYKQGDAAAAGHYGGAVVYYDPPKDLVTITGITIAARSPDLGTLPIPSTLDTNSYPLANDYYTFSKRTVTVGKRKMLEINMELSKPVANLVTFGIYKLPLPVHRG</sequence>
<evidence type="ECO:0000313" key="3">
    <source>
        <dbReference type="Proteomes" id="UP000475862"/>
    </source>
</evidence>
<dbReference type="InterPro" id="IPR043957">
    <property type="entry name" value="Vanin_C"/>
</dbReference>
<dbReference type="OrthoDB" id="6609821at2759"/>